<organism evidence="1 2">
    <name type="scientific">Gossypium aridum</name>
    <name type="common">American cotton</name>
    <name type="synonym">Erioxylum aridum</name>
    <dbReference type="NCBI Taxonomy" id="34290"/>
    <lineage>
        <taxon>Eukaryota</taxon>
        <taxon>Viridiplantae</taxon>
        <taxon>Streptophyta</taxon>
        <taxon>Embryophyta</taxon>
        <taxon>Tracheophyta</taxon>
        <taxon>Spermatophyta</taxon>
        <taxon>Magnoliopsida</taxon>
        <taxon>eudicotyledons</taxon>
        <taxon>Gunneridae</taxon>
        <taxon>Pentapetalae</taxon>
        <taxon>rosids</taxon>
        <taxon>malvids</taxon>
        <taxon>Malvales</taxon>
        <taxon>Malvaceae</taxon>
        <taxon>Malvoideae</taxon>
        <taxon>Gossypium</taxon>
    </lineage>
</organism>
<dbReference type="AlphaFoldDB" id="A0A7J8WSK2"/>
<proteinExistence type="predicted"/>
<comment type="caution">
    <text evidence="1">The sequence shown here is derived from an EMBL/GenBank/DDBJ whole genome shotgun (WGS) entry which is preliminary data.</text>
</comment>
<protein>
    <recommendedName>
        <fullName evidence="3">RNase H type-1 domain-containing protein</fullName>
    </recommendedName>
</protein>
<sequence>KHAIEVGVVIGDNHGHLVKGLTGFERAAFSPRIIEAFVVREALSWLKSWHLGHAIIMLDCMSVVHALTQPIVDDSEFGCLISDCLVLCSLFQHYLFVGFIWLI</sequence>
<evidence type="ECO:0008006" key="3">
    <source>
        <dbReference type="Google" id="ProtNLM"/>
    </source>
</evidence>
<reference evidence="1 2" key="1">
    <citation type="journal article" date="2019" name="Genome Biol. Evol.">
        <title>Insights into the evolution of the New World diploid cottons (Gossypium, subgenus Houzingenia) based on genome sequencing.</title>
        <authorList>
            <person name="Grover C.E."/>
            <person name="Arick M.A. 2nd"/>
            <person name="Thrash A."/>
            <person name="Conover J.L."/>
            <person name="Sanders W.S."/>
            <person name="Peterson D.G."/>
            <person name="Frelichowski J.E."/>
            <person name="Scheffler J.A."/>
            <person name="Scheffler B.E."/>
            <person name="Wendel J.F."/>
        </authorList>
    </citation>
    <scope>NUCLEOTIDE SEQUENCE [LARGE SCALE GENOMIC DNA]</scope>
    <source>
        <strain evidence="1">185</strain>
        <tissue evidence="1">Leaf</tissue>
    </source>
</reference>
<evidence type="ECO:0000313" key="2">
    <source>
        <dbReference type="Proteomes" id="UP000593577"/>
    </source>
</evidence>
<name>A0A7J8WSK2_GOSAI</name>
<feature type="non-terminal residue" evidence="1">
    <location>
        <position position="103"/>
    </location>
</feature>
<dbReference type="Proteomes" id="UP000593577">
    <property type="component" value="Unassembled WGS sequence"/>
</dbReference>
<dbReference type="EMBL" id="JABFAA010000003">
    <property type="protein sequence ID" value="MBA0677870.1"/>
    <property type="molecule type" value="Genomic_DNA"/>
</dbReference>
<evidence type="ECO:0000313" key="1">
    <source>
        <dbReference type="EMBL" id="MBA0677870.1"/>
    </source>
</evidence>
<keyword evidence="2" id="KW-1185">Reference proteome</keyword>
<accession>A0A7J8WSK2</accession>
<feature type="non-terminal residue" evidence="1">
    <location>
        <position position="1"/>
    </location>
</feature>
<gene>
    <name evidence="1" type="ORF">Goari_019253</name>
</gene>